<evidence type="ECO:0000256" key="2">
    <source>
        <dbReference type="ARBA" id="ARBA00006515"/>
    </source>
</evidence>
<dbReference type="Gene3D" id="3.20.20.100">
    <property type="entry name" value="NADP-dependent oxidoreductase domain"/>
    <property type="match status" value="1"/>
</dbReference>
<dbReference type="GO" id="GO:0016020">
    <property type="term" value="C:membrane"/>
    <property type="evidence" value="ECO:0007669"/>
    <property type="project" value="InterPro"/>
</dbReference>
<proteinExistence type="inferred from homology"/>
<keyword evidence="6" id="KW-0521">NADP</keyword>
<gene>
    <name evidence="11" type="ORF">g.38555</name>
</gene>
<dbReference type="EMBL" id="GDKF01000870">
    <property type="protein sequence ID" value="JAT77752.1"/>
    <property type="molecule type" value="Transcribed_RNA"/>
</dbReference>
<keyword evidence="7" id="KW-0630">Potassium</keyword>
<dbReference type="GO" id="GO:0006813">
    <property type="term" value="P:potassium ion transport"/>
    <property type="evidence" value="ECO:0007669"/>
    <property type="project" value="UniProtKB-KW"/>
</dbReference>
<dbReference type="InterPro" id="IPR005400">
    <property type="entry name" value="K_chnl_volt-dep_bsu_KCNAB1"/>
</dbReference>
<name>A0A1D2AEY6_AUXPR</name>
<dbReference type="InterPro" id="IPR005399">
    <property type="entry name" value="K_chnl_volt-dep_bsu_KCNAB-rel"/>
</dbReference>
<keyword evidence="8" id="KW-0560">Oxidoreductase</keyword>
<dbReference type="GO" id="GO:0055085">
    <property type="term" value="P:transmembrane transport"/>
    <property type="evidence" value="ECO:0007669"/>
    <property type="project" value="InterPro"/>
</dbReference>
<dbReference type="Pfam" id="PF00248">
    <property type="entry name" value="Aldo_ket_red"/>
    <property type="match status" value="1"/>
</dbReference>
<keyword evidence="3" id="KW-0813">Transport</keyword>
<evidence type="ECO:0000256" key="6">
    <source>
        <dbReference type="ARBA" id="ARBA00022857"/>
    </source>
</evidence>
<feature type="domain" description="NADP-dependent oxidoreductase" evidence="10">
    <location>
        <begin position="5"/>
        <end position="231"/>
    </location>
</feature>
<dbReference type="PANTHER" id="PTHR43150:SF2">
    <property type="entry name" value="HYPERKINETIC, ISOFORM M"/>
    <property type="match status" value="1"/>
</dbReference>
<keyword evidence="4" id="KW-0963">Cytoplasm</keyword>
<dbReference type="SUPFAM" id="SSF51430">
    <property type="entry name" value="NAD(P)-linked oxidoreductase"/>
    <property type="match status" value="1"/>
</dbReference>
<protein>
    <recommendedName>
        <fullName evidence="10">NADP-dependent oxidoreductase domain-containing protein</fullName>
    </recommendedName>
</protein>
<evidence type="ECO:0000256" key="9">
    <source>
        <dbReference type="ARBA" id="ARBA00023065"/>
    </source>
</evidence>
<dbReference type="PRINTS" id="PR01578">
    <property type="entry name" value="KCNAB1CHANEL"/>
</dbReference>
<evidence type="ECO:0000256" key="1">
    <source>
        <dbReference type="ARBA" id="ARBA00004496"/>
    </source>
</evidence>
<sequence>MTINAKGLSRKHIVEGVQASLARLQLEYVDLLLAHRPDPSVPMEEVVRAFNHVLDRGWAFYWGTSEWTGAQLLEAWEVADRLGLVGPAVEQPEYNIFQRHKVERDFAPVYEKHGLGLTVWSPLASGILTGKYSGGNVPEGSRLSVEKFAWLRKGIMEGKRAQIDAVDKLKPIAERMGATPAQLALAWCAANPRVSTVITGSSKRSQLEDNLKALNFIDKITDDVKKEIDDIVGDLAWQPRGW</sequence>
<dbReference type="PANTHER" id="PTHR43150">
    <property type="entry name" value="HYPERKINETIC, ISOFORM M"/>
    <property type="match status" value="1"/>
</dbReference>
<dbReference type="InterPro" id="IPR036812">
    <property type="entry name" value="NAD(P)_OxRdtase_dom_sf"/>
</dbReference>
<evidence type="ECO:0000256" key="7">
    <source>
        <dbReference type="ARBA" id="ARBA00022958"/>
    </source>
</evidence>
<reference evidence="11" key="1">
    <citation type="submission" date="2015-08" db="EMBL/GenBank/DDBJ databases">
        <authorList>
            <person name="Babu N.S."/>
            <person name="Beckwith C.J."/>
            <person name="Beseler K.G."/>
            <person name="Brison A."/>
            <person name="Carone J.V."/>
            <person name="Caskin T.P."/>
            <person name="Diamond M."/>
            <person name="Durham M.E."/>
            <person name="Foxe J.M."/>
            <person name="Go M."/>
            <person name="Henderson B.A."/>
            <person name="Jones I.B."/>
            <person name="McGettigan J.A."/>
            <person name="Micheletti S.J."/>
            <person name="Nasrallah M.E."/>
            <person name="Ortiz D."/>
            <person name="Piller C.R."/>
            <person name="Privatt S.R."/>
            <person name="Schneider S.L."/>
            <person name="Sharp S."/>
            <person name="Smith T.C."/>
            <person name="Stanton J.D."/>
            <person name="Ullery H.E."/>
            <person name="Wilson R.J."/>
            <person name="Serrano M.G."/>
            <person name="Buck G."/>
            <person name="Lee V."/>
            <person name="Wang Y."/>
            <person name="Carvalho R."/>
            <person name="Voegtly L."/>
            <person name="Shi R."/>
            <person name="Duckworth R."/>
            <person name="Johnson A."/>
            <person name="Loviza R."/>
            <person name="Walstead R."/>
            <person name="Shah Z."/>
            <person name="Kiflezghi M."/>
            <person name="Wade K."/>
            <person name="Ball S.L."/>
            <person name="Bradley K.W."/>
            <person name="Asai D.J."/>
            <person name="Bowman C.A."/>
            <person name="Russell D.A."/>
            <person name="Pope W.H."/>
            <person name="Jacobs-Sera D."/>
            <person name="Hendrix R.W."/>
            <person name="Hatfull G.F."/>
        </authorList>
    </citation>
    <scope>NUCLEOTIDE SEQUENCE</scope>
</reference>
<evidence type="ECO:0000256" key="3">
    <source>
        <dbReference type="ARBA" id="ARBA00022448"/>
    </source>
</evidence>
<dbReference type="InterPro" id="IPR023210">
    <property type="entry name" value="NADP_OxRdtase_dom"/>
</dbReference>
<comment type="similarity">
    <text evidence="2">Belongs to the shaker potassium channel beta subunit family.</text>
</comment>
<dbReference type="AlphaFoldDB" id="A0A1D2AEY6"/>
<keyword evidence="9" id="KW-0406">Ion transport</keyword>
<dbReference type="GO" id="GO:0005737">
    <property type="term" value="C:cytoplasm"/>
    <property type="evidence" value="ECO:0007669"/>
    <property type="project" value="UniProtKB-SubCell"/>
</dbReference>
<accession>A0A1D2AEY6</accession>
<dbReference type="GO" id="GO:0016491">
    <property type="term" value="F:oxidoreductase activity"/>
    <property type="evidence" value="ECO:0007669"/>
    <property type="project" value="UniProtKB-KW"/>
</dbReference>
<evidence type="ECO:0000256" key="4">
    <source>
        <dbReference type="ARBA" id="ARBA00022490"/>
    </source>
</evidence>
<organism evidence="11">
    <name type="scientific">Auxenochlorella protothecoides</name>
    <name type="common">Green microalga</name>
    <name type="synonym">Chlorella protothecoides</name>
    <dbReference type="NCBI Taxonomy" id="3075"/>
    <lineage>
        <taxon>Eukaryota</taxon>
        <taxon>Viridiplantae</taxon>
        <taxon>Chlorophyta</taxon>
        <taxon>core chlorophytes</taxon>
        <taxon>Trebouxiophyceae</taxon>
        <taxon>Chlorellales</taxon>
        <taxon>Chlorellaceae</taxon>
        <taxon>Auxenochlorella</taxon>
    </lineage>
</organism>
<dbReference type="PRINTS" id="PR01577">
    <property type="entry name" value="KCNABCHANNEL"/>
</dbReference>
<comment type="subcellular location">
    <subcellularLocation>
        <location evidence="1">Cytoplasm</location>
    </subcellularLocation>
</comment>
<evidence type="ECO:0000256" key="8">
    <source>
        <dbReference type="ARBA" id="ARBA00023002"/>
    </source>
</evidence>
<evidence type="ECO:0000313" key="11">
    <source>
        <dbReference type="EMBL" id="JAT77752.1"/>
    </source>
</evidence>
<keyword evidence="5" id="KW-0633">Potassium transport</keyword>
<evidence type="ECO:0000259" key="10">
    <source>
        <dbReference type="Pfam" id="PF00248"/>
    </source>
</evidence>
<evidence type="ECO:0000256" key="5">
    <source>
        <dbReference type="ARBA" id="ARBA00022538"/>
    </source>
</evidence>